<proteinExistence type="predicted"/>
<organism evidence="2 3">
    <name type="scientific">Anaerostipes hadrus</name>
    <dbReference type="NCBI Taxonomy" id="649756"/>
    <lineage>
        <taxon>Bacteria</taxon>
        <taxon>Bacillati</taxon>
        <taxon>Bacillota</taxon>
        <taxon>Clostridia</taxon>
        <taxon>Lachnospirales</taxon>
        <taxon>Lachnospiraceae</taxon>
        <taxon>Anaerostipes</taxon>
    </lineage>
</organism>
<feature type="transmembrane region" description="Helical" evidence="1">
    <location>
        <begin position="33"/>
        <end position="53"/>
    </location>
</feature>
<accession>A0A173U6H9</accession>
<reference evidence="2 3" key="1">
    <citation type="submission" date="2015-09" db="EMBL/GenBank/DDBJ databases">
        <authorList>
            <consortium name="Pathogen Informatics"/>
        </authorList>
    </citation>
    <scope>NUCLEOTIDE SEQUENCE [LARGE SCALE GENOMIC DNA]</scope>
    <source>
        <strain evidence="2 3">2789STDY5608868</strain>
    </source>
</reference>
<protein>
    <submittedName>
        <fullName evidence="2">Uncharacterized protein</fullName>
    </submittedName>
</protein>
<keyword evidence="1" id="KW-0812">Transmembrane</keyword>
<feature type="transmembrane region" description="Helical" evidence="1">
    <location>
        <begin position="74"/>
        <end position="98"/>
    </location>
</feature>
<sequence>MKFLYRSFWTLSIMSWMLFLYILKNIQSTGFEIASILVGFFVVLSPLIAIFLAKHLSHDCISGCSEIECVDRKCVLVTCWISMIACITDTQILFWANFAAFSVLLYQSEMMYFHPMLILFGFHFYEVKMDEGTCIRIIKRGKIVRNAKYVVSDRLYRLSDYTYIEL</sequence>
<evidence type="ECO:0000313" key="2">
    <source>
        <dbReference type="EMBL" id="CUN10662.1"/>
    </source>
</evidence>
<gene>
    <name evidence="2" type="ORF">ERS852425_02657</name>
</gene>
<keyword evidence="1" id="KW-0472">Membrane</keyword>
<dbReference type="Proteomes" id="UP000095598">
    <property type="component" value="Unassembled WGS sequence"/>
</dbReference>
<name>A0A173U6H9_ANAHA</name>
<feature type="transmembrane region" description="Helical" evidence="1">
    <location>
        <begin position="7"/>
        <end position="27"/>
    </location>
</feature>
<dbReference type="AlphaFoldDB" id="A0A173U6H9"/>
<dbReference type="RefSeq" id="WP_044923970.1">
    <property type="nucleotide sequence ID" value="NZ_CYXT01000023.1"/>
</dbReference>
<evidence type="ECO:0000313" key="3">
    <source>
        <dbReference type="Proteomes" id="UP000095598"/>
    </source>
</evidence>
<evidence type="ECO:0000256" key="1">
    <source>
        <dbReference type="SAM" id="Phobius"/>
    </source>
</evidence>
<dbReference type="EMBL" id="CYXT01000023">
    <property type="protein sequence ID" value="CUN10662.1"/>
    <property type="molecule type" value="Genomic_DNA"/>
</dbReference>
<feature type="transmembrane region" description="Helical" evidence="1">
    <location>
        <begin position="110"/>
        <end position="127"/>
    </location>
</feature>
<keyword evidence="1" id="KW-1133">Transmembrane helix</keyword>